<reference evidence="3 4" key="1">
    <citation type="submission" date="2023-11" db="EMBL/GenBank/DDBJ databases">
        <authorList>
            <person name="Panchal A.K."/>
            <person name="Meaney J.S."/>
            <person name="Karas B.J."/>
            <person name="diCenzo G.C."/>
        </authorList>
    </citation>
    <scope>NUCLEOTIDE SEQUENCE [LARGE SCALE GENOMIC DNA]</scope>
    <source>
        <strain evidence="3 4">NZP2235</strain>
    </source>
</reference>
<sequence>MDKSRYKNRSGQGRKGNGVGRSRAWRRASVPLKLVFLTVAAATALATQSAMQHTDRIPDIGVSNWFGSKPEPIAGVASVIDGDTIEVHGQRIRFNGIDAPESKQYCSDAKGFDYSCGRRSADALDAFLAASRPVHCTFVTWDRYHRFVGDCQRADGVSVASWMVEHGQALDWPRYSHGAYSAQQAKAEAAKLGLWLGTFQAPWEWRAVHAGDARPSSQPLGISSRPQVAQSFSCQPRRTCSQISSCDEAQWYLNNCPWGGKLDRDGDGIACETLC</sequence>
<dbReference type="InterPro" id="IPR008613">
    <property type="entry name" value="Excalibur_Ca-bd_domain"/>
</dbReference>
<protein>
    <submittedName>
        <fullName evidence="3">Excalibur calcium-binding domain-containing protein</fullName>
    </submittedName>
</protein>
<dbReference type="Pfam" id="PF00565">
    <property type="entry name" value="SNase"/>
    <property type="match status" value="1"/>
</dbReference>
<proteinExistence type="predicted"/>
<feature type="region of interest" description="Disordered" evidence="1">
    <location>
        <begin position="1"/>
        <end position="22"/>
    </location>
</feature>
<dbReference type="EMBL" id="CP139858">
    <property type="protein sequence ID" value="WQB97018.1"/>
    <property type="molecule type" value="Genomic_DNA"/>
</dbReference>
<evidence type="ECO:0000313" key="4">
    <source>
        <dbReference type="Proteomes" id="UP001322481"/>
    </source>
</evidence>
<dbReference type="InterPro" id="IPR016071">
    <property type="entry name" value="Staphylococal_nuclease_OB-fold"/>
</dbReference>
<dbReference type="SUPFAM" id="SSF50199">
    <property type="entry name" value="Staphylococcal nuclease"/>
    <property type="match status" value="1"/>
</dbReference>
<dbReference type="PANTHER" id="PTHR12302:SF26">
    <property type="entry name" value="BLR1266 PROTEIN"/>
    <property type="match status" value="1"/>
</dbReference>
<dbReference type="GeneID" id="66686176"/>
<dbReference type="Gene3D" id="2.40.50.90">
    <property type="match status" value="1"/>
</dbReference>
<dbReference type="Proteomes" id="UP001322481">
    <property type="component" value="Chromosome"/>
</dbReference>
<dbReference type="SMART" id="SM00318">
    <property type="entry name" value="SNc"/>
    <property type="match status" value="1"/>
</dbReference>
<dbReference type="PROSITE" id="PS00430">
    <property type="entry name" value="TONB_DEPENDENT_REC_1"/>
    <property type="match status" value="1"/>
</dbReference>
<evidence type="ECO:0000313" key="3">
    <source>
        <dbReference type="EMBL" id="WQB97018.1"/>
    </source>
</evidence>
<dbReference type="SMART" id="SM00894">
    <property type="entry name" value="Excalibur"/>
    <property type="match status" value="1"/>
</dbReference>
<accession>A0ABZ0VJ86</accession>
<dbReference type="InterPro" id="IPR035437">
    <property type="entry name" value="SNase_OB-fold_sf"/>
</dbReference>
<dbReference type="PANTHER" id="PTHR12302">
    <property type="entry name" value="EBNA2 BINDING PROTEIN P100"/>
    <property type="match status" value="1"/>
</dbReference>
<feature type="domain" description="TNase-like" evidence="2">
    <location>
        <begin position="70"/>
        <end position="197"/>
    </location>
</feature>
<dbReference type="PROSITE" id="PS50830">
    <property type="entry name" value="TNASE_3"/>
    <property type="match status" value="1"/>
</dbReference>
<organism evidence="3 4">
    <name type="scientific">Mesorhizobium huakuii</name>
    <dbReference type="NCBI Taxonomy" id="28104"/>
    <lineage>
        <taxon>Bacteria</taxon>
        <taxon>Pseudomonadati</taxon>
        <taxon>Pseudomonadota</taxon>
        <taxon>Alphaproteobacteria</taxon>
        <taxon>Hyphomicrobiales</taxon>
        <taxon>Phyllobacteriaceae</taxon>
        <taxon>Mesorhizobium</taxon>
    </lineage>
</organism>
<gene>
    <name evidence="3" type="ORF">U0R22_001123</name>
</gene>
<keyword evidence="4" id="KW-1185">Reference proteome</keyword>
<dbReference type="Pfam" id="PF05901">
    <property type="entry name" value="Excalibur"/>
    <property type="match status" value="1"/>
</dbReference>
<evidence type="ECO:0000256" key="1">
    <source>
        <dbReference type="SAM" id="MobiDB-lite"/>
    </source>
</evidence>
<name>A0ABZ0VJ86_9HYPH</name>
<dbReference type="InterPro" id="IPR010916">
    <property type="entry name" value="TonB_box_CS"/>
</dbReference>
<dbReference type="RefSeq" id="WP_173424400.1">
    <property type="nucleotide sequence ID" value="NZ_CP139858.1"/>
</dbReference>
<evidence type="ECO:0000259" key="2">
    <source>
        <dbReference type="PROSITE" id="PS50830"/>
    </source>
</evidence>